<dbReference type="InterPro" id="IPR002347">
    <property type="entry name" value="SDR_fam"/>
</dbReference>
<dbReference type="RefSeq" id="WP_052559058.1">
    <property type="nucleotide sequence ID" value="NZ_JMCC02000178.1"/>
</dbReference>
<evidence type="ECO:0000256" key="2">
    <source>
        <dbReference type="RuleBase" id="RU000363"/>
    </source>
</evidence>
<dbReference type="Proteomes" id="UP000031599">
    <property type="component" value="Unassembled WGS sequence"/>
</dbReference>
<evidence type="ECO:0000256" key="1">
    <source>
        <dbReference type="ARBA" id="ARBA00023002"/>
    </source>
</evidence>
<reference evidence="3 4" key="1">
    <citation type="submission" date="2014-12" db="EMBL/GenBank/DDBJ databases">
        <title>Genome assembly of Enhygromyxa salina DSM 15201.</title>
        <authorList>
            <person name="Sharma G."/>
            <person name="Subramanian S."/>
        </authorList>
    </citation>
    <scope>NUCLEOTIDE SEQUENCE [LARGE SCALE GENOMIC DNA]</scope>
    <source>
        <strain evidence="3 4">DSM 15201</strain>
    </source>
</reference>
<dbReference type="PANTHER" id="PTHR43157">
    <property type="entry name" value="PHOSPHATIDYLINOSITOL-GLYCAN BIOSYNTHESIS CLASS F PROTEIN-RELATED"/>
    <property type="match status" value="1"/>
</dbReference>
<dbReference type="EMBL" id="JMCC02000178">
    <property type="protein sequence ID" value="KIG11794.1"/>
    <property type="molecule type" value="Genomic_DNA"/>
</dbReference>
<dbReference type="PRINTS" id="PR00081">
    <property type="entry name" value="GDHRDH"/>
</dbReference>
<proteinExistence type="inferred from homology"/>
<accession>A0A0C1Z2S8</accession>
<sequence length="311" mass="33088">MSKWTHAQIPDQAGKQAVVTGSNSGIGFEAARALAGRGAAVVLACRSEAKAAQAKARILSEHPGASVQVMALDLADLDQVRGFAAALADRVEHVDLLVNNAGVMMPPASKTKQGFELQFGVNHLGHFALTGLLLERLQARPGARVVNVSSQAHRSGRMNFEDLDFEVRGYDRMGAYGQSKLANLLFTFEAQRRFAAAGVGVLVAAAHPGWTRTNLQQHWGLADLLNPLLGMAPAKGALPTLRAATDPEVRSGDYYGPRGLYQMWGYPKKVGATKAARSEADAARLWEVSELRTGVRYPAGPAALAGAPLTE</sequence>
<dbReference type="Gene3D" id="3.40.50.720">
    <property type="entry name" value="NAD(P)-binding Rossmann-like Domain"/>
    <property type="match status" value="1"/>
</dbReference>
<gene>
    <name evidence="3" type="ORF">DB30_02449</name>
</gene>
<organism evidence="3 4">
    <name type="scientific">Enhygromyxa salina</name>
    <dbReference type="NCBI Taxonomy" id="215803"/>
    <lineage>
        <taxon>Bacteria</taxon>
        <taxon>Pseudomonadati</taxon>
        <taxon>Myxococcota</taxon>
        <taxon>Polyangia</taxon>
        <taxon>Nannocystales</taxon>
        <taxon>Nannocystaceae</taxon>
        <taxon>Enhygromyxa</taxon>
    </lineage>
</organism>
<name>A0A0C1Z2S8_9BACT</name>
<dbReference type="GO" id="GO:0016491">
    <property type="term" value="F:oxidoreductase activity"/>
    <property type="evidence" value="ECO:0007669"/>
    <property type="project" value="UniProtKB-KW"/>
</dbReference>
<dbReference type="CDD" id="cd05327">
    <property type="entry name" value="retinol-DH_like_SDR_c_like"/>
    <property type="match status" value="1"/>
</dbReference>
<protein>
    <submittedName>
        <fullName evidence="3">Putative oxidoreductase/Short-chain dehydrogenase</fullName>
    </submittedName>
</protein>
<evidence type="ECO:0000313" key="4">
    <source>
        <dbReference type="Proteomes" id="UP000031599"/>
    </source>
</evidence>
<dbReference type="PRINTS" id="PR00080">
    <property type="entry name" value="SDRFAMILY"/>
</dbReference>
<dbReference type="Pfam" id="PF00106">
    <property type="entry name" value="adh_short"/>
    <property type="match status" value="1"/>
</dbReference>
<comment type="similarity">
    <text evidence="2">Belongs to the short-chain dehydrogenases/reductases (SDR) family.</text>
</comment>
<evidence type="ECO:0000313" key="3">
    <source>
        <dbReference type="EMBL" id="KIG11794.1"/>
    </source>
</evidence>
<dbReference type="InterPro" id="IPR036291">
    <property type="entry name" value="NAD(P)-bd_dom_sf"/>
</dbReference>
<dbReference type="SUPFAM" id="SSF51735">
    <property type="entry name" value="NAD(P)-binding Rossmann-fold domains"/>
    <property type="match status" value="1"/>
</dbReference>
<dbReference type="PANTHER" id="PTHR43157:SF31">
    <property type="entry name" value="PHOSPHATIDYLINOSITOL-GLYCAN BIOSYNTHESIS CLASS F PROTEIN"/>
    <property type="match status" value="1"/>
</dbReference>
<dbReference type="NCBIfam" id="NF004846">
    <property type="entry name" value="PRK06197.1"/>
    <property type="match status" value="1"/>
</dbReference>
<keyword evidence="1" id="KW-0560">Oxidoreductase</keyword>
<comment type="caution">
    <text evidence="3">The sequence shown here is derived from an EMBL/GenBank/DDBJ whole genome shotgun (WGS) entry which is preliminary data.</text>
</comment>
<dbReference type="AlphaFoldDB" id="A0A0C1Z2S8"/>